<accession>A0ABP1ZPU2</accession>
<protein>
    <submittedName>
        <fullName evidence="1">Uncharacterized protein</fullName>
    </submittedName>
</protein>
<dbReference type="EMBL" id="CWJL01000006">
    <property type="protein sequence ID" value="CRY66007.1"/>
    <property type="molecule type" value="Genomic_DNA"/>
</dbReference>
<reference evidence="1 2" key="1">
    <citation type="submission" date="2015-03" db="EMBL/GenBank/DDBJ databases">
        <authorList>
            <consortium name="Pathogen Informatics"/>
            <person name="Murphy D."/>
        </authorList>
    </citation>
    <scope>NUCLEOTIDE SEQUENCE [LARGE SCALE GENOMIC DNA]</scope>
    <source>
        <strain evidence="2">type strain: CIP110230</strain>
    </source>
</reference>
<sequence length="55" mass="6413">MLLIIALKTVKLISDYIYCSYKAKKNAIWHTNILSNMMTVQGIWSPLHGGKRREY</sequence>
<gene>
    <name evidence="1" type="ORF">ERS137968_01609</name>
</gene>
<evidence type="ECO:0000313" key="2">
    <source>
        <dbReference type="Proteomes" id="UP000044625"/>
    </source>
</evidence>
<comment type="caution">
    <text evidence="1">The sequence shown here is derived from an EMBL/GenBank/DDBJ whole genome shotgun (WGS) entry which is preliminary data.</text>
</comment>
<organism evidence="1 2">
    <name type="scientific">Yersinia pekkanenii</name>
    <dbReference type="NCBI Taxonomy" id="1288385"/>
    <lineage>
        <taxon>Bacteria</taxon>
        <taxon>Pseudomonadati</taxon>
        <taxon>Pseudomonadota</taxon>
        <taxon>Gammaproteobacteria</taxon>
        <taxon>Enterobacterales</taxon>
        <taxon>Yersiniaceae</taxon>
        <taxon>Yersinia</taxon>
    </lineage>
</organism>
<proteinExistence type="predicted"/>
<dbReference type="Proteomes" id="UP000044625">
    <property type="component" value="Unassembled WGS sequence"/>
</dbReference>
<evidence type="ECO:0000313" key="1">
    <source>
        <dbReference type="EMBL" id="CRY66007.1"/>
    </source>
</evidence>
<name>A0ABP1ZPU2_9GAMM</name>
<keyword evidence="2" id="KW-1185">Reference proteome</keyword>